<dbReference type="PROSITE" id="PS50883">
    <property type="entry name" value="EAL"/>
    <property type="match status" value="1"/>
</dbReference>
<evidence type="ECO:0000259" key="1">
    <source>
        <dbReference type="PROSITE" id="PS50113"/>
    </source>
</evidence>
<gene>
    <name evidence="4" type="ORF">SAMN05421771_2445</name>
</gene>
<reference evidence="4 5" key="1">
    <citation type="submission" date="2016-10" db="EMBL/GenBank/DDBJ databases">
        <authorList>
            <person name="de Groot N.N."/>
        </authorList>
    </citation>
    <scope>NUCLEOTIDE SEQUENCE [LARGE SCALE GENOMIC DNA]</scope>
    <source>
        <strain evidence="4 5">DSM 21001</strain>
    </source>
</reference>
<dbReference type="SMART" id="SM00052">
    <property type="entry name" value="EAL"/>
    <property type="match status" value="1"/>
</dbReference>
<dbReference type="FunFam" id="3.20.20.450:FF:000001">
    <property type="entry name" value="Cyclic di-GMP phosphodiesterase yahA"/>
    <property type="match status" value="1"/>
</dbReference>
<dbReference type="InterPro" id="IPR013656">
    <property type="entry name" value="PAS_4"/>
</dbReference>
<dbReference type="InterPro" id="IPR000014">
    <property type="entry name" value="PAS"/>
</dbReference>
<feature type="domain" description="PAC" evidence="1">
    <location>
        <begin position="373"/>
        <end position="425"/>
    </location>
</feature>
<dbReference type="CDD" id="cd01948">
    <property type="entry name" value="EAL"/>
    <property type="match status" value="1"/>
</dbReference>
<dbReference type="SMART" id="SM00065">
    <property type="entry name" value="GAF"/>
    <property type="match status" value="1"/>
</dbReference>
<dbReference type="SUPFAM" id="SSF55785">
    <property type="entry name" value="PYP-like sensor domain (PAS domain)"/>
    <property type="match status" value="2"/>
</dbReference>
<dbReference type="InterPro" id="IPR043128">
    <property type="entry name" value="Rev_trsase/Diguanyl_cyclase"/>
</dbReference>
<dbReference type="InterPro" id="IPR052155">
    <property type="entry name" value="Biofilm_reg_signaling"/>
</dbReference>
<feature type="domain" description="EAL" evidence="2">
    <location>
        <begin position="613"/>
        <end position="869"/>
    </location>
</feature>
<dbReference type="InterPro" id="IPR029787">
    <property type="entry name" value="Nucleotide_cyclase"/>
</dbReference>
<dbReference type="PANTHER" id="PTHR44757:SF2">
    <property type="entry name" value="BIOFILM ARCHITECTURE MAINTENANCE PROTEIN MBAA"/>
    <property type="match status" value="1"/>
</dbReference>
<dbReference type="PANTHER" id="PTHR44757">
    <property type="entry name" value="DIGUANYLATE CYCLASE DGCP"/>
    <property type="match status" value="1"/>
</dbReference>
<dbReference type="InterPro" id="IPR003018">
    <property type="entry name" value="GAF"/>
</dbReference>
<accession>A0A1I6ME78</accession>
<dbReference type="SMART" id="SM00267">
    <property type="entry name" value="GGDEF"/>
    <property type="match status" value="1"/>
</dbReference>
<evidence type="ECO:0000259" key="3">
    <source>
        <dbReference type="PROSITE" id="PS50887"/>
    </source>
</evidence>
<dbReference type="InterPro" id="IPR029016">
    <property type="entry name" value="GAF-like_dom_sf"/>
</dbReference>
<dbReference type="InterPro" id="IPR000160">
    <property type="entry name" value="GGDEF_dom"/>
</dbReference>
<dbReference type="PROSITE" id="PS50113">
    <property type="entry name" value="PAC"/>
    <property type="match status" value="1"/>
</dbReference>
<dbReference type="EMBL" id="FOZL01000001">
    <property type="protein sequence ID" value="SFS14015.1"/>
    <property type="molecule type" value="Genomic_DNA"/>
</dbReference>
<dbReference type="Pfam" id="PF08447">
    <property type="entry name" value="PAS_3"/>
    <property type="match status" value="1"/>
</dbReference>
<dbReference type="SUPFAM" id="SSF55781">
    <property type="entry name" value="GAF domain-like"/>
    <property type="match status" value="1"/>
</dbReference>
<dbReference type="Gene3D" id="3.30.70.270">
    <property type="match status" value="1"/>
</dbReference>
<dbReference type="AlphaFoldDB" id="A0A1I6ME78"/>
<dbReference type="Pfam" id="PF08448">
    <property type="entry name" value="PAS_4"/>
    <property type="match status" value="1"/>
</dbReference>
<dbReference type="PROSITE" id="PS50887">
    <property type="entry name" value="GGDEF"/>
    <property type="match status" value="1"/>
</dbReference>
<dbReference type="Gene3D" id="3.30.450.20">
    <property type="entry name" value="PAS domain"/>
    <property type="match status" value="2"/>
</dbReference>
<dbReference type="STRING" id="474950.SAMN05421771_2445"/>
<keyword evidence="5" id="KW-1185">Reference proteome</keyword>
<dbReference type="SMART" id="SM00091">
    <property type="entry name" value="PAS"/>
    <property type="match status" value="2"/>
</dbReference>
<dbReference type="SUPFAM" id="SSF55073">
    <property type="entry name" value="Nucleotide cyclase"/>
    <property type="match status" value="1"/>
</dbReference>
<dbReference type="Pfam" id="PF00990">
    <property type="entry name" value="GGDEF"/>
    <property type="match status" value="2"/>
</dbReference>
<dbReference type="Pfam" id="PF01590">
    <property type="entry name" value="GAF"/>
    <property type="match status" value="1"/>
</dbReference>
<protein>
    <submittedName>
        <fullName evidence="4">PAS domain S-box-containing protein/diguanylate cyclase (GGDEF) domain-containing protein</fullName>
    </submittedName>
</protein>
<dbReference type="InterPro" id="IPR035965">
    <property type="entry name" value="PAS-like_dom_sf"/>
</dbReference>
<proteinExistence type="predicted"/>
<dbReference type="SUPFAM" id="SSF141868">
    <property type="entry name" value="EAL domain-like"/>
    <property type="match status" value="1"/>
</dbReference>
<dbReference type="NCBIfam" id="TIGR00254">
    <property type="entry name" value="GGDEF"/>
    <property type="match status" value="1"/>
</dbReference>
<dbReference type="NCBIfam" id="TIGR00229">
    <property type="entry name" value="sensory_box"/>
    <property type="match status" value="1"/>
</dbReference>
<evidence type="ECO:0000313" key="4">
    <source>
        <dbReference type="EMBL" id="SFS14015.1"/>
    </source>
</evidence>
<dbReference type="InterPro" id="IPR000700">
    <property type="entry name" value="PAS-assoc_C"/>
</dbReference>
<dbReference type="CDD" id="cd01949">
    <property type="entry name" value="GGDEF"/>
    <property type="match status" value="1"/>
</dbReference>
<dbReference type="Gene3D" id="3.30.450.40">
    <property type="match status" value="1"/>
</dbReference>
<evidence type="ECO:0000313" key="5">
    <source>
        <dbReference type="Proteomes" id="UP000199024"/>
    </source>
</evidence>
<dbReference type="Pfam" id="PF00563">
    <property type="entry name" value="EAL"/>
    <property type="match status" value="1"/>
</dbReference>
<dbReference type="InterPro" id="IPR013655">
    <property type="entry name" value="PAS_fold_3"/>
</dbReference>
<feature type="domain" description="GGDEF" evidence="3">
    <location>
        <begin position="447"/>
        <end position="604"/>
    </location>
</feature>
<name>A0A1I6ME78_9BACT</name>
<evidence type="ECO:0000259" key="2">
    <source>
        <dbReference type="PROSITE" id="PS50883"/>
    </source>
</evidence>
<sequence length="871" mass="98156">MYQSIPAALPAEEEQRLAALSRYSIMDTPVDPLFDQLTTIGASLFHAPLCLITLIGKNRQFIESSFGAEMREASRDDSFCGHLLLETETMVVLDATTDVRFARNPHVLGESHVRFYAGAPLLSSDGYKIGTFCIFDFVARTEFADSDRKSLSRFASLTSNLLEQRIVAMELAHSQEQLRVAAEHANEILESTLDSIVLFNHDWEITFQNENANRFTDARGDVLGRNLWRAFPEALGTPFERHLRRAARERVRIDFEDFYPGSNTWFKVSIHPATNGLVVFFRDVTAAHALQSATRLKEERYRLATPSLRDGIWDWEVQTGKAFFSASWQQILGLPAVEHFGDIAHWFDRFHPKDALRRDREGAILASGHDSDFEGEYRIAHADGTWHWMRSRGNIVRNQDGAIIRMTGSMSDITEYRCVDPLTGLHTRSCLLEHLEYRLDAESPRNKTFALIKIGMHHFKHINDSFGHREGDRILVEIARRLQETLAGNSIQDGFSPSGTNRIVAPADDFTSLSVVARMRGVVFAILLGGVRDVEDVVTYANLLQVILSAPVESEGQTLSVTARIGIVMCQRDYTSAERIVEDADVAMHQAKDAESETPIVFQADMRERTQRRLELESDLRSAVTEQQLLLHYQPKVILSTGQISGFEALVRWRHPTRGMISPAEFIPNAENNGLIVEIGQWTLEEAMRQLQSWTEAGIVTSSTNMAVNLSTRQFQDRTLLEAIRRVLEERSSVAANLTLEVTESALIGNMELAKQKLDALRGLGVRLDLDDFGTGYSSLHYLHRLPFHSLKIDQSFVRSLEESEESLAIARSIIQLGASLNMCVIAEGVETAQQRDRLIGLGCRYGQGYFFSKPLPAAQMEKLLRDRQNS</sequence>
<dbReference type="Gene3D" id="3.20.20.450">
    <property type="entry name" value="EAL domain"/>
    <property type="match status" value="1"/>
</dbReference>
<dbReference type="CDD" id="cd00130">
    <property type="entry name" value="PAS"/>
    <property type="match status" value="1"/>
</dbReference>
<dbReference type="Proteomes" id="UP000199024">
    <property type="component" value="Unassembled WGS sequence"/>
</dbReference>
<organism evidence="4 5">
    <name type="scientific">Granulicella pectinivorans</name>
    <dbReference type="NCBI Taxonomy" id="474950"/>
    <lineage>
        <taxon>Bacteria</taxon>
        <taxon>Pseudomonadati</taxon>
        <taxon>Acidobacteriota</taxon>
        <taxon>Terriglobia</taxon>
        <taxon>Terriglobales</taxon>
        <taxon>Acidobacteriaceae</taxon>
        <taxon>Granulicella</taxon>
    </lineage>
</organism>
<dbReference type="InterPro" id="IPR001633">
    <property type="entry name" value="EAL_dom"/>
</dbReference>
<dbReference type="SMART" id="SM00086">
    <property type="entry name" value="PAC"/>
    <property type="match status" value="1"/>
</dbReference>
<dbReference type="InterPro" id="IPR035919">
    <property type="entry name" value="EAL_sf"/>
</dbReference>
<dbReference type="InterPro" id="IPR001610">
    <property type="entry name" value="PAC"/>
</dbReference>